<name>A0A9P0E761_NEZVI</name>
<protein>
    <submittedName>
        <fullName evidence="1">Uncharacterized protein</fullName>
    </submittedName>
</protein>
<dbReference type="EMBL" id="OV725077">
    <property type="protein sequence ID" value="CAH1391368.1"/>
    <property type="molecule type" value="Genomic_DNA"/>
</dbReference>
<dbReference type="Proteomes" id="UP001152798">
    <property type="component" value="Chromosome 1"/>
</dbReference>
<accession>A0A9P0E761</accession>
<evidence type="ECO:0000313" key="1">
    <source>
        <dbReference type="EMBL" id="CAH1391368.1"/>
    </source>
</evidence>
<dbReference type="AlphaFoldDB" id="A0A9P0E761"/>
<reference evidence="1" key="1">
    <citation type="submission" date="2022-01" db="EMBL/GenBank/DDBJ databases">
        <authorList>
            <person name="King R."/>
        </authorList>
    </citation>
    <scope>NUCLEOTIDE SEQUENCE</scope>
</reference>
<organism evidence="1 2">
    <name type="scientific">Nezara viridula</name>
    <name type="common">Southern green stink bug</name>
    <name type="synonym">Cimex viridulus</name>
    <dbReference type="NCBI Taxonomy" id="85310"/>
    <lineage>
        <taxon>Eukaryota</taxon>
        <taxon>Metazoa</taxon>
        <taxon>Ecdysozoa</taxon>
        <taxon>Arthropoda</taxon>
        <taxon>Hexapoda</taxon>
        <taxon>Insecta</taxon>
        <taxon>Pterygota</taxon>
        <taxon>Neoptera</taxon>
        <taxon>Paraneoptera</taxon>
        <taxon>Hemiptera</taxon>
        <taxon>Heteroptera</taxon>
        <taxon>Panheteroptera</taxon>
        <taxon>Pentatomomorpha</taxon>
        <taxon>Pentatomoidea</taxon>
        <taxon>Pentatomidae</taxon>
        <taxon>Pentatominae</taxon>
        <taxon>Nezara</taxon>
    </lineage>
</organism>
<evidence type="ECO:0000313" key="2">
    <source>
        <dbReference type="Proteomes" id="UP001152798"/>
    </source>
</evidence>
<gene>
    <name evidence="1" type="ORF">NEZAVI_LOCUS2401</name>
</gene>
<keyword evidence="2" id="KW-1185">Reference proteome</keyword>
<sequence length="69" mass="8241">MVREQWLLEKEEIPFENNKSCLGKSRVPLQLTRPSQLRRSCGSPDLSPLDYRFWSELERMAYHRAHPNL</sequence>
<proteinExistence type="predicted"/>